<evidence type="ECO:0000256" key="3">
    <source>
        <dbReference type="SAM" id="SignalP"/>
    </source>
</evidence>
<feature type="signal peptide" evidence="3">
    <location>
        <begin position="1"/>
        <end position="24"/>
    </location>
</feature>
<keyword evidence="6" id="KW-1185">Reference proteome</keyword>
<sequence>MKSRFAVIAAVSAVSLLAACSSTAPGSSTAAGSETAPAAEGGSGDVRVAFVSQVEGIPYFSGFNTGADRAAAELGVTYDQAGPAKADSAEQKRIVDGLVAQGYDAIAISPLDPTSMNGAIADALEAGIKVATSDADAPDSDRQIFVSQASDEALGAAVMDELAKAMGESGQYAIVSGAPDVATFNNWVAAAEAQREAEYPDMELVGDIRHTVDSAEALREAQNLITAYPDLKGIIAVPSTAVPGVAQAVQNANKIGEIAVTGFGSPKTAGTFLESGAMTSTVLWDVEDLGYLTVWALVQLVEGNEFEETNQVPGLDDPVEYDASTGTLLLGPPTVFDKSNYADFDF</sequence>
<evidence type="ECO:0000313" key="6">
    <source>
        <dbReference type="Proteomes" id="UP000019753"/>
    </source>
</evidence>
<name>A0A021VWR0_9CELL</name>
<dbReference type="AlphaFoldDB" id="A0A021VWR0"/>
<dbReference type="OrthoDB" id="9781890at2"/>
<dbReference type="CDD" id="cd06302">
    <property type="entry name" value="PBP1_LsrB_Quorum_Sensing-like"/>
    <property type="match status" value="1"/>
</dbReference>
<dbReference type="RefSeq" id="WP_034225744.1">
    <property type="nucleotide sequence ID" value="NZ_AXCW01000088.1"/>
</dbReference>
<accession>A0A021VWR0</accession>
<feature type="chain" id="PRO_5038660874" evidence="3">
    <location>
        <begin position="25"/>
        <end position="346"/>
    </location>
</feature>
<proteinExistence type="inferred from homology"/>
<dbReference type="Gene3D" id="3.40.50.2300">
    <property type="match status" value="2"/>
</dbReference>
<evidence type="ECO:0000256" key="1">
    <source>
        <dbReference type="ARBA" id="ARBA00004196"/>
    </source>
</evidence>
<dbReference type="GO" id="GO:0030288">
    <property type="term" value="C:outer membrane-bounded periplasmic space"/>
    <property type="evidence" value="ECO:0007669"/>
    <property type="project" value="TreeGrafter"/>
</dbReference>
<reference evidence="5 6" key="1">
    <citation type="submission" date="2014-01" db="EMBL/GenBank/DDBJ databases">
        <title>Actinotalea ferrariae CF5-4.</title>
        <authorList>
            <person name="Chen F."/>
            <person name="Li Y."/>
            <person name="Wang G."/>
        </authorList>
    </citation>
    <scope>NUCLEOTIDE SEQUENCE [LARGE SCALE GENOMIC DNA]</scope>
    <source>
        <strain evidence="5 6">CF5-4</strain>
    </source>
</reference>
<dbReference type="InterPro" id="IPR050555">
    <property type="entry name" value="Bact_Solute-Bind_Prot2"/>
</dbReference>
<dbReference type="SUPFAM" id="SSF53822">
    <property type="entry name" value="Periplasmic binding protein-like I"/>
    <property type="match status" value="1"/>
</dbReference>
<dbReference type="Pfam" id="PF13407">
    <property type="entry name" value="Peripla_BP_4"/>
    <property type="match status" value="1"/>
</dbReference>
<dbReference type="PANTHER" id="PTHR30036">
    <property type="entry name" value="D-XYLOSE-BINDING PERIPLASMIC PROTEIN"/>
    <property type="match status" value="1"/>
</dbReference>
<feature type="domain" description="Periplasmic binding protein" evidence="4">
    <location>
        <begin position="48"/>
        <end position="305"/>
    </location>
</feature>
<dbReference type="Proteomes" id="UP000019753">
    <property type="component" value="Unassembled WGS sequence"/>
</dbReference>
<dbReference type="InterPro" id="IPR025997">
    <property type="entry name" value="SBP_2_dom"/>
</dbReference>
<dbReference type="GO" id="GO:0030246">
    <property type="term" value="F:carbohydrate binding"/>
    <property type="evidence" value="ECO:0007669"/>
    <property type="project" value="TreeGrafter"/>
</dbReference>
<comment type="caution">
    <text evidence="5">The sequence shown here is derived from an EMBL/GenBank/DDBJ whole genome shotgun (WGS) entry which is preliminary data.</text>
</comment>
<evidence type="ECO:0000256" key="2">
    <source>
        <dbReference type="ARBA" id="ARBA00007639"/>
    </source>
</evidence>
<dbReference type="EMBL" id="AXCW01000088">
    <property type="protein sequence ID" value="EYR63507.1"/>
    <property type="molecule type" value="Genomic_DNA"/>
</dbReference>
<dbReference type="PANTHER" id="PTHR30036:SF7">
    <property type="entry name" value="ABC TRANSPORTER PERIPLASMIC-BINDING PROTEIN YPHF"/>
    <property type="match status" value="1"/>
</dbReference>
<comment type="similarity">
    <text evidence="2">Belongs to the bacterial solute-binding protein 2 family.</text>
</comment>
<evidence type="ECO:0000313" key="5">
    <source>
        <dbReference type="EMBL" id="EYR63507.1"/>
    </source>
</evidence>
<comment type="subcellular location">
    <subcellularLocation>
        <location evidence="1">Cell envelope</location>
    </subcellularLocation>
</comment>
<keyword evidence="3" id="KW-0732">Signal</keyword>
<gene>
    <name evidence="5" type="ORF">N866_20095</name>
</gene>
<dbReference type="PROSITE" id="PS51257">
    <property type="entry name" value="PROKAR_LIPOPROTEIN"/>
    <property type="match status" value="1"/>
</dbReference>
<protein>
    <submittedName>
        <fullName evidence="5">Sugar ABC transporter substrate-binding protein</fullName>
    </submittedName>
</protein>
<dbReference type="InterPro" id="IPR028082">
    <property type="entry name" value="Peripla_BP_I"/>
</dbReference>
<organism evidence="5 6">
    <name type="scientific">Actinotalea ferrariae CF5-4</name>
    <dbReference type="NCBI Taxonomy" id="948458"/>
    <lineage>
        <taxon>Bacteria</taxon>
        <taxon>Bacillati</taxon>
        <taxon>Actinomycetota</taxon>
        <taxon>Actinomycetes</taxon>
        <taxon>Micrococcales</taxon>
        <taxon>Cellulomonadaceae</taxon>
        <taxon>Actinotalea</taxon>
    </lineage>
</organism>
<evidence type="ECO:0000259" key="4">
    <source>
        <dbReference type="Pfam" id="PF13407"/>
    </source>
</evidence>